<dbReference type="Proteomes" id="UP000324288">
    <property type="component" value="Chromosome"/>
</dbReference>
<keyword evidence="10 11" id="KW-0472">Membrane</keyword>
<evidence type="ECO:0000256" key="2">
    <source>
        <dbReference type="ARBA" id="ARBA00008472"/>
    </source>
</evidence>
<keyword evidence="4 11" id="KW-1003">Cell membrane</keyword>
<comment type="function">
    <text evidence="11">NDH-1 shuttles electrons from NADH, via FMN and iron-sulfur (Fe-S) centers, to quinones in the respiratory chain. The immediate electron acceptor for the enzyme in this species is believed to be a menaquinone. Couples the redox reaction to proton translocation (for every two electrons transferred, four hydrogen ions are translocated across the cytoplasmic membrane), and thus conserves the redox energy in a proton gradient.</text>
</comment>
<dbReference type="NCBIfam" id="NF005922">
    <property type="entry name" value="PRK07928.1"/>
    <property type="match status" value="1"/>
</dbReference>
<keyword evidence="6 11" id="KW-0874">Quinone</keyword>
<evidence type="ECO:0000256" key="4">
    <source>
        <dbReference type="ARBA" id="ARBA00022475"/>
    </source>
</evidence>
<feature type="transmembrane region" description="Helical" evidence="11">
    <location>
        <begin position="6"/>
        <end position="28"/>
    </location>
</feature>
<dbReference type="EMBL" id="LR584267">
    <property type="protein sequence ID" value="VHO01547.1"/>
    <property type="molecule type" value="Genomic_DNA"/>
</dbReference>
<accession>A0A0M5L1K6</accession>
<evidence type="ECO:0000256" key="7">
    <source>
        <dbReference type="ARBA" id="ARBA00022967"/>
    </source>
</evidence>
<protein>
    <recommendedName>
        <fullName evidence="11">NADH-quinone oxidoreductase subunit A</fullName>
        <ecNumber evidence="11">7.1.1.-</ecNumber>
    </recommendedName>
    <alternativeName>
        <fullName evidence="11">NADH dehydrogenase I subunit A</fullName>
    </alternativeName>
    <alternativeName>
        <fullName evidence="11">NDH-1 subunit A</fullName>
    </alternativeName>
    <alternativeName>
        <fullName evidence="11">NUO1</fullName>
    </alternativeName>
</protein>
<dbReference type="Pfam" id="PF00507">
    <property type="entry name" value="Oxidored_q4"/>
    <property type="match status" value="1"/>
</dbReference>
<reference evidence="13 15" key="1">
    <citation type="journal article" date="2015" name="Genome Announc.">
        <title>Complete Genome Sequences for Two Strains of a Novel Fastidious, Partially Acid-Fast, Gram-Positive Corynebacterineae Bacterium, Derived from Human Clinical Samples.</title>
        <authorList>
            <person name="Nicholson A.C."/>
            <person name="Bell M."/>
            <person name="Humrighouse B.W."/>
            <person name="McQuiston J.R."/>
        </authorList>
    </citation>
    <scope>NUCLEOTIDE SEQUENCE [LARGE SCALE GENOMIC DNA]</scope>
    <source>
        <strain evidence="13 15">X1698</strain>
    </source>
</reference>
<keyword evidence="9 11" id="KW-0520">NAD</keyword>
<dbReference type="STRING" id="1528099.AL705_07455"/>
<evidence type="ECO:0000256" key="9">
    <source>
        <dbReference type="ARBA" id="ARBA00023027"/>
    </source>
</evidence>
<evidence type="ECO:0000313" key="15">
    <source>
        <dbReference type="Proteomes" id="UP000068137"/>
    </source>
</evidence>
<feature type="transmembrane region" description="Helical" evidence="11">
    <location>
        <begin position="61"/>
        <end position="83"/>
    </location>
</feature>
<dbReference type="EMBL" id="CP012390">
    <property type="protein sequence ID" value="ALE19392.1"/>
    <property type="molecule type" value="Genomic_DNA"/>
</dbReference>
<comment type="subunit">
    <text evidence="11">NDH-1 is composed of 14 different subunits. Subunits NuoA, H, J, K, L, M, N constitute the membrane sector of the complex.</text>
</comment>
<dbReference type="OrthoDB" id="9791970at2"/>
<dbReference type="GO" id="GO:0008137">
    <property type="term" value="F:NADH dehydrogenase (ubiquinone) activity"/>
    <property type="evidence" value="ECO:0007669"/>
    <property type="project" value="InterPro"/>
</dbReference>
<evidence type="ECO:0000313" key="13">
    <source>
        <dbReference type="EMBL" id="ALE19392.1"/>
    </source>
</evidence>
<dbReference type="GeneID" id="84895378"/>
<dbReference type="InterPro" id="IPR000440">
    <property type="entry name" value="NADH_UbQ/plastoQ_OxRdtase_su3"/>
</dbReference>
<sequence>MSYYIPILAMVIIAALFVLVMVGASVIIGPHRYNKSKYDVYECGVDALDRPENGGRMSLKYFTIAMMFLIFDVETIFLFPWAIAFDKMGWFLLVEMLLFVATLLVAYIYVWRRGGLNWE</sequence>
<evidence type="ECO:0000256" key="11">
    <source>
        <dbReference type="HAMAP-Rule" id="MF_01394"/>
    </source>
</evidence>
<dbReference type="Proteomes" id="UP000068137">
    <property type="component" value="Chromosome"/>
</dbReference>
<reference evidence="14 16" key="3">
    <citation type="submission" date="2019-04" db="EMBL/GenBank/DDBJ databases">
        <authorList>
            <person name="Seth-Smith MB H."/>
            <person name="Seth-Smith H."/>
        </authorList>
    </citation>
    <scope>NUCLEOTIDE SEQUENCE [LARGE SCALE GENOMIC DNA]</scope>
    <source>
        <strain evidence="14">USB-603019</strain>
    </source>
</reference>
<dbReference type="RefSeq" id="WP_053962461.1">
    <property type="nucleotide sequence ID" value="NZ_CAJPTR010000004.1"/>
</dbReference>
<dbReference type="EC" id="7.1.1.-" evidence="11"/>
<evidence type="ECO:0000313" key="14">
    <source>
        <dbReference type="EMBL" id="VHO01547.1"/>
    </source>
</evidence>
<evidence type="ECO:0000256" key="8">
    <source>
        <dbReference type="ARBA" id="ARBA00022989"/>
    </source>
</evidence>
<comment type="similarity">
    <text evidence="2 11 12">Belongs to the complex I subunit 3 family.</text>
</comment>
<comment type="subcellular location">
    <subcellularLocation>
        <location evidence="11 12">Cell membrane</location>
        <topology evidence="11 12">Multi-pass membrane protein</topology>
    </subcellularLocation>
    <subcellularLocation>
        <location evidence="1">Membrane</location>
        <topology evidence="1">Multi-pass membrane protein</topology>
    </subcellularLocation>
</comment>
<evidence type="ECO:0000256" key="1">
    <source>
        <dbReference type="ARBA" id="ARBA00004141"/>
    </source>
</evidence>
<dbReference type="PANTHER" id="PTHR11058:SF22">
    <property type="entry name" value="NADH-QUINONE OXIDOREDUCTASE SUBUNIT A"/>
    <property type="match status" value="1"/>
</dbReference>
<dbReference type="GO" id="GO:0030964">
    <property type="term" value="C:NADH dehydrogenase complex"/>
    <property type="evidence" value="ECO:0007669"/>
    <property type="project" value="TreeGrafter"/>
</dbReference>
<feature type="transmembrane region" description="Helical" evidence="11">
    <location>
        <begin position="89"/>
        <end position="110"/>
    </location>
</feature>
<keyword evidence="7 11" id="KW-1278">Translocase</keyword>
<reference evidence="13" key="2">
    <citation type="journal article" date="2016" name="Int. J. Syst. Evol. Microbiol.">
        <title>Lawsonella clevelandensis gen. nov., sp. nov., a new member of the suborder Corynebacterineae isolated from human abscesses.</title>
        <authorList>
            <person name="Bell M.E."/>
            <person name="Bernard K.A."/>
            <person name="Harrington S.M."/>
            <person name="Patel N.B."/>
            <person name="Tucker T.A."/>
            <person name="Metcalfe M.G."/>
            <person name="McQuiston J.R."/>
        </authorList>
    </citation>
    <scope>NUCLEOTIDE SEQUENCE</scope>
    <source>
        <strain evidence="13">X1698</strain>
    </source>
</reference>
<keyword evidence="5 11" id="KW-0812">Transmembrane</keyword>
<dbReference type="AlphaFoldDB" id="A0A0M5L1K6"/>
<evidence type="ECO:0000256" key="3">
    <source>
        <dbReference type="ARBA" id="ARBA00022448"/>
    </source>
</evidence>
<evidence type="ECO:0000256" key="6">
    <source>
        <dbReference type="ARBA" id="ARBA00022719"/>
    </source>
</evidence>
<keyword evidence="3 11" id="KW-0813">Transport</keyword>
<proteinExistence type="inferred from homology"/>
<keyword evidence="8 11" id="KW-1133">Transmembrane helix</keyword>
<dbReference type="Gene3D" id="1.20.58.1610">
    <property type="entry name" value="NADH:ubiquinone/plastoquinone oxidoreductase, chain 3"/>
    <property type="match status" value="1"/>
</dbReference>
<evidence type="ECO:0000256" key="12">
    <source>
        <dbReference type="RuleBase" id="RU003639"/>
    </source>
</evidence>
<evidence type="ECO:0000256" key="5">
    <source>
        <dbReference type="ARBA" id="ARBA00022692"/>
    </source>
</evidence>
<dbReference type="GO" id="GO:0005886">
    <property type="term" value="C:plasma membrane"/>
    <property type="evidence" value="ECO:0007669"/>
    <property type="project" value="UniProtKB-SubCell"/>
</dbReference>
<dbReference type="InterPro" id="IPR023043">
    <property type="entry name" value="NAD(P)H_OxRDtase_bac/plastid"/>
</dbReference>
<dbReference type="GO" id="GO:0050136">
    <property type="term" value="F:NADH dehydrogenase (quinone) (non-electrogenic) activity"/>
    <property type="evidence" value="ECO:0007669"/>
    <property type="project" value="UniProtKB-UniRule"/>
</dbReference>
<name>A0A0M5L1K6_9ACTN</name>
<evidence type="ECO:0000256" key="10">
    <source>
        <dbReference type="ARBA" id="ARBA00023136"/>
    </source>
</evidence>
<dbReference type="PANTHER" id="PTHR11058">
    <property type="entry name" value="NADH-UBIQUINONE OXIDOREDUCTASE CHAIN 3"/>
    <property type="match status" value="1"/>
</dbReference>
<evidence type="ECO:0000313" key="16">
    <source>
        <dbReference type="Proteomes" id="UP000324288"/>
    </source>
</evidence>
<dbReference type="HAMAP" id="MF_01394">
    <property type="entry name" value="NDH1_NuoA"/>
    <property type="match status" value="1"/>
</dbReference>
<dbReference type="InterPro" id="IPR038430">
    <property type="entry name" value="NDAH_ubi_oxred_su3_sf"/>
</dbReference>
<comment type="catalytic activity">
    <reaction evidence="11 12">
        <text>a quinone + NADH + 5 H(+)(in) = a quinol + NAD(+) + 4 H(+)(out)</text>
        <dbReference type="Rhea" id="RHEA:57888"/>
        <dbReference type="ChEBI" id="CHEBI:15378"/>
        <dbReference type="ChEBI" id="CHEBI:24646"/>
        <dbReference type="ChEBI" id="CHEBI:57540"/>
        <dbReference type="ChEBI" id="CHEBI:57945"/>
        <dbReference type="ChEBI" id="CHEBI:132124"/>
    </reaction>
</comment>
<gene>
    <name evidence="11 14" type="primary">nuoA</name>
    <name evidence="13" type="ORF">AL705_07455</name>
    <name evidence="14" type="ORF">LC603019_01480</name>
</gene>
<organism evidence="13 15">
    <name type="scientific">Lawsonella clevelandensis</name>
    <dbReference type="NCBI Taxonomy" id="1528099"/>
    <lineage>
        <taxon>Bacteria</taxon>
        <taxon>Bacillati</taxon>
        <taxon>Actinomycetota</taxon>
        <taxon>Actinomycetes</taxon>
        <taxon>Mycobacteriales</taxon>
        <taxon>Lawsonellaceae</taxon>
        <taxon>Lawsonella</taxon>
    </lineage>
</organism>
<dbReference type="KEGG" id="cbq:AL705_07455"/>
<dbReference type="GO" id="GO:0048038">
    <property type="term" value="F:quinone binding"/>
    <property type="evidence" value="ECO:0007669"/>
    <property type="project" value="UniProtKB-KW"/>
</dbReference>
<dbReference type="PATRIC" id="fig|1528099.3.peg.1465"/>
<keyword evidence="16" id="KW-1185">Reference proteome</keyword>